<keyword evidence="3" id="KW-1185">Reference proteome</keyword>
<evidence type="ECO:0000313" key="2">
    <source>
        <dbReference type="EMBL" id="OWP63238.1"/>
    </source>
</evidence>
<feature type="signal peptide" evidence="1">
    <location>
        <begin position="1"/>
        <end position="23"/>
    </location>
</feature>
<reference evidence="2 3" key="1">
    <citation type="submission" date="2017-06" db="EMBL/GenBank/DDBJ databases">
        <title>Hymenobacter amundsenii sp. nov. isolated from regoliths in Antarctica.</title>
        <authorList>
            <person name="Sedlacek I."/>
            <person name="Kralova S."/>
            <person name="Pantucek R."/>
            <person name="Svec P."/>
            <person name="Holochova P."/>
            <person name="Stankova E."/>
            <person name="Vrbovska V."/>
            <person name="Busse H.-J."/>
        </authorList>
    </citation>
    <scope>NUCLEOTIDE SEQUENCE [LARGE SCALE GENOMIC DNA]</scope>
    <source>
        <strain evidence="2 3">CCM 8682</strain>
    </source>
</reference>
<comment type="caution">
    <text evidence="2">The sequence shown here is derived from an EMBL/GenBank/DDBJ whole genome shotgun (WGS) entry which is preliminary data.</text>
</comment>
<feature type="chain" id="PRO_5012858611" description="Conjugal transfer protein TraI" evidence="1">
    <location>
        <begin position="24"/>
        <end position="211"/>
    </location>
</feature>
<dbReference type="AlphaFoldDB" id="A0A2D0AFX2"/>
<evidence type="ECO:0008006" key="4">
    <source>
        <dbReference type="Google" id="ProtNLM"/>
    </source>
</evidence>
<dbReference type="EMBL" id="NIRR01000014">
    <property type="protein sequence ID" value="OWP63238.1"/>
    <property type="molecule type" value="Genomic_DNA"/>
</dbReference>
<evidence type="ECO:0000256" key="1">
    <source>
        <dbReference type="SAM" id="SignalP"/>
    </source>
</evidence>
<dbReference type="Proteomes" id="UP000197277">
    <property type="component" value="Unassembled WGS sequence"/>
</dbReference>
<name>A0A2D0AFX2_9BACT</name>
<sequence>MKMMAFSALLLPMGLLLAAPATAQQTTRPNDSLERTLSDFSSWVGTQVERATVATRRELPKISSEFDRQSRRLDQAVDSLSADGKREYKTQKTRYEQWAARQDSLEATARQQPTAAQAQDRMLGQKVNISRVRATDLPDLYLRLVETMRTEKKGWSQTEWVAASDVLSRLNARYEQVRTDLSLEERLRIRTLQGEFRTLEKARDVKDAIRE</sequence>
<keyword evidence="1" id="KW-0732">Signal</keyword>
<proteinExistence type="predicted"/>
<accession>A0A2D0AFX2</accession>
<evidence type="ECO:0000313" key="3">
    <source>
        <dbReference type="Proteomes" id="UP000197277"/>
    </source>
</evidence>
<organism evidence="2 3">
    <name type="scientific">Hymenobacter amundsenii</name>
    <dbReference type="NCBI Taxonomy" id="2006685"/>
    <lineage>
        <taxon>Bacteria</taxon>
        <taxon>Pseudomonadati</taxon>
        <taxon>Bacteroidota</taxon>
        <taxon>Cytophagia</taxon>
        <taxon>Cytophagales</taxon>
        <taxon>Hymenobacteraceae</taxon>
        <taxon>Hymenobacter</taxon>
    </lineage>
</organism>
<gene>
    <name evidence="2" type="ORF">CDA63_10310</name>
</gene>
<protein>
    <recommendedName>
        <fullName evidence="4">Conjugal transfer protein TraI</fullName>
    </recommendedName>
</protein>